<dbReference type="PANTHER" id="PTHR19134">
    <property type="entry name" value="RECEPTOR-TYPE TYROSINE-PROTEIN PHOSPHATASE"/>
    <property type="match status" value="1"/>
</dbReference>
<evidence type="ECO:0000256" key="4">
    <source>
        <dbReference type="ARBA" id="ARBA00051722"/>
    </source>
</evidence>
<dbReference type="AlphaFoldDB" id="A0A6S7FQZ0"/>
<proteinExistence type="predicted"/>
<keyword evidence="6" id="KW-1185">Reference proteome</keyword>
<dbReference type="OrthoDB" id="9993594at2759"/>
<comment type="catalytic activity">
    <reaction evidence="4">
        <text>O-phospho-L-tyrosyl-[protein] + H2O = L-tyrosyl-[protein] + phosphate</text>
        <dbReference type="Rhea" id="RHEA:10684"/>
        <dbReference type="Rhea" id="RHEA-COMP:10136"/>
        <dbReference type="Rhea" id="RHEA-COMP:20101"/>
        <dbReference type="ChEBI" id="CHEBI:15377"/>
        <dbReference type="ChEBI" id="CHEBI:43474"/>
        <dbReference type="ChEBI" id="CHEBI:46858"/>
        <dbReference type="ChEBI" id="CHEBI:61978"/>
        <dbReference type="EC" id="3.1.3.48"/>
    </reaction>
</comment>
<dbReference type="PROSITE" id="PS50055">
    <property type="entry name" value="TYR_PHOSPHATASE_PTP"/>
    <property type="match status" value="1"/>
</dbReference>
<dbReference type="SUPFAM" id="SSF52799">
    <property type="entry name" value="(Phosphotyrosine protein) phosphatases II"/>
    <property type="match status" value="1"/>
</dbReference>
<evidence type="ECO:0000313" key="6">
    <source>
        <dbReference type="Proteomes" id="UP001152795"/>
    </source>
</evidence>
<dbReference type="InterPro" id="IPR003595">
    <property type="entry name" value="Tyr_Pase_cat"/>
</dbReference>
<dbReference type="InterPro" id="IPR050348">
    <property type="entry name" value="Protein-Tyr_Phosphatase"/>
</dbReference>
<protein>
    <recommendedName>
        <fullName evidence="1">protein-tyrosine-phosphatase</fullName>
        <ecNumber evidence="1">3.1.3.48</ecNumber>
    </recommendedName>
</protein>
<sequence length="241" mass="28128">MEIHPADFARVPLSSSSSNSDYINATFVDGFQQKNAYIATDSPLVNTFDDFWQMIYEQRSPLVIMLNNWKEGREKYPEYFPTEKGYTTKYGNIYIRLDEHVADKAIVFRKFTISSTSDFENPNIVRHFQYIQWPKRGVPEKPNDMLQLIQTVQTAQRQNVQGPMVVHCSNGAGRTGTFLTISICMERLKVEQRVDVFQCIKLIREHRPQFVENELQLKFCYEVLAKYIESFEGYSNFIATD</sequence>
<dbReference type="Pfam" id="PF00102">
    <property type="entry name" value="Y_phosphatase"/>
    <property type="match status" value="1"/>
</dbReference>
<dbReference type="EMBL" id="CACRXK020000008">
    <property type="protein sequence ID" value="CAB3976701.1"/>
    <property type="molecule type" value="Genomic_DNA"/>
</dbReference>
<dbReference type="EC" id="3.1.3.48" evidence="1"/>
<dbReference type="FunFam" id="3.90.190.10:FF:000102">
    <property type="entry name" value="Receptor-type tyrosine-protein phosphatase"/>
    <property type="match status" value="1"/>
</dbReference>
<keyword evidence="5" id="KW-0675">Receptor</keyword>
<dbReference type="SMART" id="SM00404">
    <property type="entry name" value="PTPc_motif"/>
    <property type="match status" value="1"/>
</dbReference>
<dbReference type="SMART" id="SM00194">
    <property type="entry name" value="PTPc"/>
    <property type="match status" value="1"/>
</dbReference>
<comment type="caution">
    <text evidence="5">The sequence shown here is derived from an EMBL/GenBank/DDBJ whole genome shotgun (WGS) entry which is preliminary data.</text>
</comment>
<gene>
    <name evidence="5" type="ORF">PACLA_8A073311</name>
</gene>
<dbReference type="CDD" id="cd00047">
    <property type="entry name" value="PTPc"/>
    <property type="match status" value="1"/>
</dbReference>
<organism evidence="5 6">
    <name type="scientific">Paramuricea clavata</name>
    <name type="common">Red gorgonian</name>
    <name type="synonym">Violescent sea-whip</name>
    <dbReference type="NCBI Taxonomy" id="317549"/>
    <lineage>
        <taxon>Eukaryota</taxon>
        <taxon>Metazoa</taxon>
        <taxon>Cnidaria</taxon>
        <taxon>Anthozoa</taxon>
        <taxon>Octocorallia</taxon>
        <taxon>Malacalcyonacea</taxon>
        <taxon>Plexauridae</taxon>
        <taxon>Paramuricea</taxon>
    </lineage>
</organism>
<evidence type="ECO:0000256" key="2">
    <source>
        <dbReference type="ARBA" id="ARBA00022801"/>
    </source>
</evidence>
<dbReference type="Proteomes" id="UP001152795">
    <property type="component" value="Unassembled WGS sequence"/>
</dbReference>
<accession>A0A6S7FQZ0</accession>
<dbReference type="InterPro" id="IPR000242">
    <property type="entry name" value="PTP_cat"/>
</dbReference>
<evidence type="ECO:0000256" key="3">
    <source>
        <dbReference type="ARBA" id="ARBA00022912"/>
    </source>
</evidence>
<dbReference type="PRINTS" id="PR00700">
    <property type="entry name" value="PRTYPHPHTASE"/>
</dbReference>
<dbReference type="PROSITE" id="PS50056">
    <property type="entry name" value="TYR_PHOSPHATASE_2"/>
    <property type="match status" value="1"/>
</dbReference>
<dbReference type="InterPro" id="IPR029021">
    <property type="entry name" value="Prot-tyrosine_phosphatase-like"/>
</dbReference>
<dbReference type="PROSITE" id="PS00383">
    <property type="entry name" value="TYR_PHOSPHATASE_1"/>
    <property type="match status" value="1"/>
</dbReference>
<keyword evidence="3" id="KW-0904">Protein phosphatase</keyword>
<evidence type="ECO:0000313" key="5">
    <source>
        <dbReference type="EMBL" id="CAB3976701.1"/>
    </source>
</evidence>
<name>A0A6S7FQZ0_PARCT</name>
<dbReference type="InterPro" id="IPR000387">
    <property type="entry name" value="Tyr_Pase_dom"/>
</dbReference>
<dbReference type="InterPro" id="IPR016130">
    <property type="entry name" value="Tyr_Pase_AS"/>
</dbReference>
<dbReference type="Gene3D" id="3.90.190.10">
    <property type="entry name" value="Protein tyrosine phosphatase superfamily"/>
    <property type="match status" value="1"/>
</dbReference>
<keyword evidence="2" id="KW-0378">Hydrolase</keyword>
<dbReference type="GO" id="GO:0004725">
    <property type="term" value="F:protein tyrosine phosphatase activity"/>
    <property type="evidence" value="ECO:0007669"/>
    <property type="project" value="UniProtKB-EC"/>
</dbReference>
<dbReference type="PANTHER" id="PTHR19134:SF559">
    <property type="entry name" value="TYROSINE-PROTEIN PHOSPHATASE DOMAIN-CONTAINING PROTEIN"/>
    <property type="match status" value="1"/>
</dbReference>
<evidence type="ECO:0000256" key="1">
    <source>
        <dbReference type="ARBA" id="ARBA00013064"/>
    </source>
</evidence>
<reference evidence="5" key="1">
    <citation type="submission" date="2020-04" db="EMBL/GenBank/DDBJ databases">
        <authorList>
            <person name="Alioto T."/>
            <person name="Alioto T."/>
            <person name="Gomez Garrido J."/>
        </authorList>
    </citation>
    <scope>NUCLEOTIDE SEQUENCE</scope>
    <source>
        <strain evidence="5">A484AB</strain>
    </source>
</reference>